<keyword evidence="4" id="KW-1185">Reference proteome</keyword>
<dbReference type="AlphaFoldDB" id="A0A1E7ZCJ1"/>
<proteinExistence type="predicted"/>
<evidence type="ECO:0000259" key="2">
    <source>
        <dbReference type="Pfam" id="PF13511"/>
    </source>
</evidence>
<evidence type="ECO:0000256" key="1">
    <source>
        <dbReference type="SAM" id="SignalP"/>
    </source>
</evidence>
<gene>
    <name evidence="3" type="ORF">BFC18_08430</name>
</gene>
<dbReference type="RefSeq" id="WP_070124754.1">
    <property type="nucleotide sequence ID" value="NZ_MDHN01000015.1"/>
</dbReference>
<dbReference type="STRING" id="1656094.BFC18_08430"/>
<feature type="signal peptide" evidence="1">
    <location>
        <begin position="1"/>
        <end position="17"/>
    </location>
</feature>
<dbReference type="Pfam" id="PF13511">
    <property type="entry name" value="DUF4124"/>
    <property type="match status" value="1"/>
</dbReference>
<comment type="caution">
    <text evidence="3">The sequence shown here is derived from an EMBL/GenBank/DDBJ whole genome shotgun (WGS) entry which is preliminary data.</text>
</comment>
<dbReference type="Proteomes" id="UP000175691">
    <property type="component" value="Unassembled WGS sequence"/>
</dbReference>
<dbReference type="EMBL" id="MDHN01000015">
    <property type="protein sequence ID" value="OFC71181.1"/>
    <property type="molecule type" value="Genomic_DNA"/>
</dbReference>
<dbReference type="OrthoDB" id="7062774at2"/>
<evidence type="ECO:0000313" key="3">
    <source>
        <dbReference type="EMBL" id="OFC71181.1"/>
    </source>
</evidence>
<feature type="chain" id="PRO_5009209683" description="DUF4124 domain-containing protein" evidence="1">
    <location>
        <begin position="18"/>
        <end position="168"/>
    </location>
</feature>
<dbReference type="InterPro" id="IPR025392">
    <property type="entry name" value="DUF4124"/>
</dbReference>
<evidence type="ECO:0000313" key="4">
    <source>
        <dbReference type="Proteomes" id="UP000175691"/>
    </source>
</evidence>
<sequence>MKYFVMLLLLSAQTASAQTIYKIVKKDGTVLYTDVPQDGAEALELAGNTDNVATSLPVPDVQVPPKEAPKPNYQVTITSPQPEATIRDNQGNFSISASTTPTFKGRYRLTFDGQALRMNSSGQFRLTGINRGAHTYHIDIIDNTGKTLASSPQQTLYLHQASVLINTN</sequence>
<reference evidence="3 4" key="1">
    <citation type="submission" date="2016-08" db="EMBL/GenBank/DDBJ databases">
        <authorList>
            <person name="Seilhamer J.J."/>
        </authorList>
    </citation>
    <scope>NUCLEOTIDE SEQUENCE [LARGE SCALE GENOMIC DNA]</scope>
    <source>
        <strain evidence="3 4">KCTC 42603</strain>
    </source>
</reference>
<feature type="domain" description="DUF4124" evidence="2">
    <location>
        <begin position="7"/>
        <end position="54"/>
    </location>
</feature>
<organism evidence="3 4">
    <name type="scientific">Alteromonas confluentis</name>
    <dbReference type="NCBI Taxonomy" id="1656094"/>
    <lineage>
        <taxon>Bacteria</taxon>
        <taxon>Pseudomonadati</taxon>
        <taxon>Pseudomonadota</taxon>
        <taxon>Gammaproteobacteria</taxon>
        <taxon>Alteromonadales</taxon>
        <taxon>Alteromonadaceae</taxon>
        <taxon>Alteromonas/Salinimonas group</taxon>
        <taxon>Alteromonas</taxon>
    </lineage>
</organism>
<keyword evidence="1" id="KW-0732">Signal</keyword>
<name>A0A1E7ZCJ1_9ALTE</name>
<protein>
    <recommendedName>
        <fullName evidence="2">DUF4124 domain-containing protein</fullName>
    </recommendedName>
</protein>
<accession>A0A1E7ZCJ1</accession>